<feature type="compositionally biased region" description="Basic residues" evidence="1">
    <location>
        <begin position="41"/>
        <end position="52"/>
    </location>
</feature>
<organism evidence="4 5">
    <name type="scientific">Ephemerocybe angulata</name>
    <dbReference type="NCBI Taxonomy" id="980116"/>
    <lineage>
        <taxon>Eukaryota</taxon>
        <taxon>Fungi</taxon>
        <taxon>Dikarya</taxon>
        <taxon>Basidiomycota</taxon>
        <taxon>Agaricomycotina</taxon>
        <taxon>Agaricomycetes</taxon>
        <taxon>Agaricomycetidae</taxon>
        <taxon>Agaricales</taxon>
        <taxon>Agaricineae</taxon>
        <taxon>Psathyrellaceae</taxon>
        <taxon>Ephemerocybe</taxon>
    </lineage>
</organism>
<feature type="compositionally biased region" description="Low complexity" evidence="1">
    <location>
        <begin position="53"/>
        <end position="100"/>
    </location>
</feature>
<evidence type="ECO:0000259" key="3">
    <source>
        <dbReference type="Pfam" id="PF11790"/>
    </source>
</evidence>
<name>A0A8H5FM39_9AGAR</name>
<feature type="chain" id="PRO_5033993056" description="Asl1-like glycosyl hydrolase catalytic domain-containing protein" evidence="2">
    <location>
        <begin position="19"/>
        <end position="365"/>
    </location>
</feature>
<dbReference type="GO" id="GO:0009277">
    <property type="term" value="C:fungal-type cell wall"/>
    <property type="evidence" value="ECO:0007669"/>
    <property type="project" value="TreeGrafter"/>
</dbReference>
<keyword evidence="2" id="KW-0732">Signal</keyword>
<dbReference type="PANTHER" id="PTHR34154:SF14">
    <property type="entry name" value="ASL1-LIKE GLYCOSYL HYDROLASE CATALYTIC DOMAIN-CONTAINING PROTEIN"/>
    <property type="match status" value="1"/>
</dbReference>
<dbReference type="GO" id="GO:0071966">
    <property type="term" value="P:fungal-type cell wall polysaccharide metabolic process"/>
    <property type="evidence" value="ECO:0007669"/>
    <property type="project" value="TreeGrafter"/>
</dbReference>
<reference evidence="4 5" key="1">
    <citation type="journal article" date="2020" name="ISME J.">
        <title>Uncovering the hidden diversity of litter-decomposition mechanisms in mushroom-forming fungi.</title>
        <authorList>
            <person name="Floudas D."/>
            <person name="Bentzer J."/>
            <person name="Ahren D."/>
            <person name="Johansson T."/>
            <person name="Persson P."/>
            <person name="Tunlid A."/>
        </authorList>
    </citation>
    <scope>NUCLEOTIDE SEQUENCE [LARGE SCALE GENOMIC DNA]</scope>
    <source>
        <strain evidence="4 5">CBS 175.51</strain>
    </source>
</reference>
<dbReference type="OrthoDB" id="5959761at2759"/>
<evidence type="ECO:0000256" key="2">
    <source>
        <dbReference type="SAM" id="SignalP"/>
    </source>
</evidence>
<protein>
    <recommendedName>
        <fullName evidence="3">Asl1-like glycosyl hydrolase catalytic domain-containing protein</fullName>
    </recommendedName>
</protein>
<accession>A0A8H5FM39</accession>
<feature type="region of interest" description="Disordered" evidence="1">
    <location>
        <begin position="32"/>
        <end position="127"/>
    </location>
</feature>
<gene>
    <name evidence="4" type="ORF">D9611_001673</name>
</gene>
<dbReference type="PANTHER" id="PTHR34154">
    <property type="entry name" value="ALKALI-SENSITIVE LINKAGE PROTEIN 1"/>
    <property type="match status" value="1"/>
</dbReference>
<keyword evidence="5" id="KW-1185">Reference proteome</keyword>
<dbReference type="Pfam" id="PF11790">
    <property type="entry name" value="Glyco_hydro_cc"/>
    <property type="match status" value="1"/>
</dbReference>
<evidence type="ECO:0000256" key="1">
    <source>
        <dbReference type="SAM" id="MobiDB-lite"/>
    </source>
</evidence>
<dbReference type="InterPro" id="IPR017853">
    <property type="entry name" value="GH"/>
</dbReference>
<dbReference type="EMBL" id="JAACJK010000001">
    <property type="protein sequence ID" value="KAF5341652.1"/>
    <property type="molecule type" value="Genomic_DNA"/>
</dbReference>
<dbReference type="Proteomes" id="UP000541558">
    <property type="component" value="Unassembled WGS sequence"/>
</dbReference>
<feature type="compositionally biased region" description="Polar residues" evidence="1">
    <location>
        <begin position="115"/>
        <end position="125"/>
    </location>
</feature>
<sequence length="365" mass="39205">MLRLSFLSVLTLALAVSASTSHLHLNRDSHHAVGGAIARRQSSKRCPARIRKSSTTAAAATTTTTSTSSTSTTTTTSSSTSTKTESSTTSTTSKTTSKAPEPTKDTKPTNTPTNSGSQTGFTPNGNKAGLSAGDAYWDLKDKIGWWYDWSPNPSKPGGGPVAVPMLWGGGTADGTDAQRLSAFRSLGGNPPYVMGFEEPDCASGSGSAGMSVDEGVRLWEELMAPLKSRGTKLGSPSMCKQADETWLTEFSKKIKTPWDFTTVHVNKNNMDGVKQVIDHYTKFGKPIWVNEFACVADNPNFIPCSDQGQIDSFINQIVPYFESNPNIYAYAYSNGYGLGNVWPMWSNGKLSASGRTYLNAISKYH</sequence>
<dbReference type="InterPro" id="IPR024655">
    <property type="entry name" value="Asl1_glyco_hydro_catalytic"/>
</dbReference>
<evidence type="ECO:0000313" key="4">
    <source>
        <dbReference type="EMBL" id="KAF5341652.1"/>
    </source>
</evidence>
<comment type="caution">
    <text evidence="4">The sequence shown here is derived from an EMBL/GenBank/DDBJ whole genome shotgun (WGS) entry which is preliminary data.</text>
</comment>
<proteinExistence type="predicted"/>
<dbReference type="AlphaFoldDB" id="A0A8H5FM39"/>
<feature type="domain" description="Asl1-like glycosyl hydrolase catalytic" evidence="3">
    <location>
        <begin position="138"/>
        <end position="357"/>
    </location>
</feature>
<evidence type="ECO:0000313" key="5">
    <source>
        <dbReference type="Proteomes" id="UP000541558"/>
    </source>
</evidence>
<dbReference type="InterPro" id="IPR053183">
    <property type="entry name" value="ASL1"/>
</dbReference>
<dbReference type="SUPFAM" id="SSF51445">
    <property type="entry name" value="(Trans)glycosidases"/>
    <property type="match status" value="1"/>
</dbReference>
<feature type="signal peptide" evidence="2">
    <location>
        <begin position="1"/>
        <end position="18"/>
    </location>
</feature>